<feature type="compositionally biased region" description="Basic and acidic residues" evidence="10">
    <location>
        <begin position="15"/>
        <end position="25"/>
    </location>
</feature>
<comment type="subunit">
    <text evidence="9">Component of the Mediator complex.</text>
</comment>
<evidence type="ECO:0000256" key="10">
    <source>
        <dbReference type="SAM" id="MobiDB-lite"/>
    </source>
</evidence>
<keyword evidence="7 9" id="KW-0539">Nucleus</keyword>
<gene>
    <name evidence="12" type="ORF">EI97DRAFT_432429</name>
</gene>
<feature type="region of interest" description="Disordered" evidence="10">
    <location>
        <begin position="1"/>
        <end position="51"/>
    </location>
</feature>
<dbReference type="GeneID" id="54551336"/>
<dbReference type="RefSeq" id="XP_033655108.1">
    <property type="nucleotide sequence ID" value="XM_033798161.1"/>
</dbReference>
<evidence type="ECO:0000256" key="5">
    <source>
        <dbReference type="ARBA" id="ARBA00023159"/>
    </source>
</evidence>
<feature type="compositionally biased region" description="Low complexity" evidence="10">
    <location>
        <begin position="1089"/>
        <end position="1100"/>
    </location>
</feature>
<dbReference type="PANTHER" id="PTHR12809:SF2">
    <property type="entry name" value="MEDIATOR OF RNA POLYMERASE II TRANSCRIPTION SUBUNIT 14"/>
    <property type="match status" value="1"/>
</dbReference>
<evidence type="ECO:0000256" key="4">
    <source>
        <dbReference type="ARBA" id="ARBA00023015"/>
    </source>
</evidence>
<dbReference type="EMBL" id="ML986490">
    <property type="protein sequence ID" value="KAF2277569.1"/>
    <property type="molecule type" value="Genomic_DNA"/>
</dbReference>
<keyword evidence="13" id="KW-1185">Reference proteome</keyword>
<accession>A0A6A6JRK3</accession>
<dbReference type="PANTHER" id="PTHR12809">
    <property type="entry name" value="MEDIATOR COMPLEX SUBUNIT"/>
    <property type="match status" value="1"/>
</dbReference>
<evidence type="ECO:0000313" key="13">
    <source>
        <dbReference type="Proteomes" id="UP000800097"/>
    </source>
</evidence>
<keyword evidence="6 9" id="KW-0804">Transcription</keyword>
<comment type="function">
    <text evidence="9">Component of the Mediator complex, a coactivator involved in the regulated transcription of nearly all RNA polymerase II-dependent genes. Mediator functions as a bridge to convey information from gene-specific regulatory proteins to the basal RNA polymerase II transcription machinery. Mediator is recruited to promoters by direct interactions with regulatory proteins and serves as a scaffold for the assembly of a functional preinitiation complex with RNA polymerase II and the general transcription factors.</text>
</comment>
<dbReference type="Pfam" id="PF08638">
    <property type="entry name" value="Med14"/>
    <property type="match status" value="1"/>
</dbReference>
<evidence type="ECO:0000256" key="8">
    <source>
        <dbReference type="ARBA" id="ARBA00032007"/>
    </source>
</evidence>
<dbReference type="GO" id="GO:0003712">
    <property type="term" value="F:transcription coregulator activity"/>
    <property type="evidence" value="ECO:0007669"/>
    <property type="project" value="UniProtKB-UniRule"/>
</dbReference>
<feature type="compositionally biased region" description="Gly residues" evidence="10">
    <location>
        <begin position="1178"/>
        <end position="1189"/>
    </location>
</feature>
<dbReference type="AlphaFoldDB" id="A0A6A6JRK3"/>
<reference evidence="12" key="1">
    <citation type="journal article" date="2020" name="Stud. Mycol.">
        <title>101 Dothideomycetes genomes: a test case for predicting lifestyles and emergence of pathogens.</title>
        <authorList>
            <person name="Haridas S."/>
            <person name="Albert R."/>
            <person name="Binder M."/>
            <person name="Bloem J."/>
            <person name="Labutti K."/>
            <person name="Salamov A."/>
            <person name="Andreopoulos B."/>
            <person name="Baker S."/>
            <person name="Barry K."/>
            <person name="Bills G."/>
            <person name="Bluhm B."/>
            <person name="Cannon C."/>
            <person name="Castanera R."/>
            <person name="Culley D."/>
            <person name="Daum C."/>
            <person name="Ezra D."/>
            <person name="Gonzalez J."/>
            <person name="Henrissat B."/>
            <person name="Kuo A."/>
            <person name="Liang C."/>
            <person name="Lipzen A."/>
            <person name="Lutzoni F."/>
            <person name="Magnuson J."/>
            <person name="Mondo S."/>
            <person name="Nolan M."/>
            <person name="Ohm R."/>
            <person name="Pangilinan J."/>
            <person name="Park H.-J."/>
            <person name="Ramirez L."/>
            <person name="Alfaro M."/>
            <person name="Sun H."/>
            <person name="Tritt A."/>
            <person name="Yoshinaga Y."/>
            <person name="Zwiers L.-H."/>
            <person name="Turgeon B."/>
            <person name="Goodwin S."/>
            <person name="Spatafora J."/>
            <person name="Crous P."/>
            <person name="Grigoriev I."/>
        </authorList>
    </citation>
    <scope>NUCLEOTIDE SEQUENCE</scope>
    <source>
        <strain evidence="12">CBS 379.55</strain>
    </source>
</reference>
<evidence type="ECO:0000256" key="6">
    <source>
        <dbReference type="ARBA" id="ARBA00023163"/>
    </source>
</evidence>
<dbReference type="GO" id="GO:0016592">
    <property type="term" value="C:mediator complex"/>
    <property type="evidence" value="ECO:0007669"/>
    <property type="project" value="UniProtKB-UniRule"/>
</dbReference>
<feature type="compositionally biased region" description="Pro residues" evidence="10">
    <location>
        <begin position="1102"/>
        <end position="1124"/>
    </location>
</feature>
<evidence type="ECO:0000313" key="12">
    <source>
        <dbReference type="EMBL" id="KAF2277569.1"/>
    </source>
</evidence>
<evidence type="ECO:0000256" key="2">
    <source>
        <dbReference type="ARBA" id="ARBA00007813"/>
    </source>
</evidence>
<keyword evidence="5 9" id="KW-0010">Activator</keyword>
<feature type="region of interest" description="Disordered" evidence="10">
    <location>
        <begin position="1037"/>
        <end position="1198"/>
    </location>
</feature>
<dbReference type="InterPro" id="IPR055122">
    <property type="entry name" value="Med14_N"/>
</dbReference>
<sequence length="1198" mass="132587">MPGLLVMNSSGANAKEGDSRKRTYDGRLVNGDRSPHPPIPPVNGASDSTTMHGPPCTALFARLAEQLAEMPEEIARIDLDAFTPLAKLYERAAQECFVELNDTLQSMAELQQQQQPNGVLTNGVGAHVNGHPDNSEGNKRKRKMLMDFAQRNRARFIKLLVLTNWAEKYGLPIFKLVHICGWTRAQEWAQDLAEDRFGGLKFFSYGLVERNPDIRTALEILSKGKADWIPDMGLIPPEPLSPSQALKLFRHLDTTTSIRLMTAEDLPWYLKKWRVRSGRATFTVDSEFEMDLLTFTEDASEPWWFTDLRFLFFPSPNIPYTSAFFRHLKFQLDYTLREFGLKGCFDFLHDFVLTHKIGVLKSQALELVRSGWAGFIKVEPVHRGLVVQYWMHRPGKKSWIEFGIAKNRPKNGKITWRGEPISSLQVRWFRQGQLVKDVDLNFDFTRLSLERMLKRVISLHIASILRNTRDGLPPKMTAQASLSGWDPAENKLEVSLGRQSNSTTVGIEPITGQYILRPRTAMAARAEHAINHLKDPTASISLYITQLLAQTLQDAIYRCTVQLGWLMPRVTVHLSDLKRVTTLDVLRFSLYSPEGWSPQWVLAAIIDPSGETWWLLEVTTAEPAVAYAEQLQLEREKPPLASASAGPTPSSGLKSIPISRTTLGSIERVAVQQLTFCVARRQLLAMQVQNQLRDDVVALTDPSAKRRTGWALQLRTSDMLRHKDGGSPWLGPALNVTCQGLSVIHQRVSHMVTGTMVQSAAVDMQKLMAASPQSNCTFSANGDFSMLLSAPFGKSIIDELKARLRDVDRLRSFAIILKKRKLRLLHSSLQSVHFQYGKNDTATVDFGDGEAVRVTFPPPSAHNRIAKFLNDIANDRAPFDPPEGAVNGLDRLCAALLYTRPLIHGLQKLANSTPGNVSNPAIFSHHIGQYRITYANPLCSFDIHLKRKTNELQWHIDDNDRRPKDSKIGLERHPRHVRLDSLKAALSAIFKTPGERWNGLRFAIVAQIDGIPDALWQLHQAVIGCAIPGGYPPLPPVGSGTLKAPPGVKPEQMRAHPGVKQEQKGGSAPNPPPSTANQAPMVGVGNRLPNNNTPIPANPAVSKPPQPAPVNKPPGPPNSKPPTAPNQNTMANRRNPGLNLNLNFPNVGRVPQANMGNPNAHANAPGGPQKPPMQGNPNAGGHGGGGGGTSKQDVIELD</sequence>
<feature type="domain" description="Mediator complex subunit MED14 N-terminal" evidence="11">
    <location>
        <begin position="82"/>
        <end position="294"/>
    </location>
</feature>
<evidence type="ECO:0000256" key="3">
    <source>
        <dbReference type="ARBA" id="ARBA00019619"/>
    </source>
</evidence>
<evidence type="ECO:0000256" key="1">
    <source>
        <dbReference type="ARBA" id="ARBA00004123"/>
    </source>
</evidence>
<evidence type="ECO:0000256" key="9">
    <source>
        <dbReference type="RuleBase" id="RU365082"/>
    </source>
</evidence>
<dbReference type="OrthoDB" id="205099at2759"/>
<comment type="similarity">
    <text evidence="2 9">Belongs to the Mediator complex subunit 14 family.</text>
</comment>
<name>A0A6A6JRK3_WESOR</name>
<evidence type="ECO:0000256" key="7">
    <source>
        <dbReference type="ARBA" id="ARBA00023242"/>
    </source>
</evidence>
<proteinExistence type="inferred from homology"/>
<dbReference type="GO" id="GO:0070847">
    <property type="term" value="C:core mediator complex"/>
    <property type="evidence" value="ECO:0007669"/>
    <property type="project" value="TreeGrafter"/>
</dbReference>
<feature type="compositionally biased region" description="Low complexity" evidence="10">
    <location>
        <begin position="1132"/>
        <end position="1146"/>
    </location>
</feature>
<dbReference type="GO" id="GO:0006357">
    <property type="term" value="P:regulation of transcription by RNA polymerase II"/>
    <property type="evidence" value="ECO:0007669"/>
    <property type="project" value="InterPro"/>
</dbReference>
<dbReference type="Proteomes" id="UP000800097">
    <property type="component" value="Unassembled WGS sequence"/>
</dbReference>
<protein>
    <recommendedName>
        <fullName evidence="3 9">Mediator of RNA polymerase II transcription subunit 14</fullName>
    </recommendedName>
    <alternativeName>
        <fullName evidence="8 9">Mediator complex subunit 14</fullName>
    </alternativeName>
</protein>
<evidence type="ECO:0000259" key="11">
    <source>
        <dbReference type="Pfam" id="PF08638"/>
    </source>
</evidence>
<dbReference type="Pfam" id="PF26204">
    <property type="entry name" value="Med14_fung"/>
    <property type="match status" value="1"/>
</dbReference>
<comment type="subcellular location">
    <subcellularLocation>
        <location evidence="1 9">Nucleus</location>
    </subcellularLocation>
</comment>
<feature type="compositionally biased region" description="Basic and acidic residues" evidence="10">
    <location>
        <begin position="1051"/>
        <end position="1063"/>
    </location>
</feature>
<organism evidence="12 13">
    <name type="scientific">Westerdykella ornata</name>
    <dbReference type="NCBI Taxonomy" id="318751"/>
    <lineage>
        <taxon>Eukaryota</taxon>
        <taxon>Fungi</taxon>
        <taxon>Dikarya</taxon>
        <taxon>Ascomycota</taxon>
        <taxon>Pezizomycotina</taxon>
        <taxon>Dothideomycetes</taxon>
        <taxon>Pleosporomycetidae</taxon>
        <taxon>Pleosporales</taxon>
        <taxon>Sporormiaceae</taxon>
        <taxon>Westerdykella</taxon>
    </lineage>
</organism>
<dbReference type="InterPro" id="IPR013947">
    <property type="entry name" value="Mediator_Med14"/>
</dbReference>
<keyword evidence="4 9" id="KW-0805">Transcription regulation</keyword>